<evidence type="ECO:0000256" key="1">
    <source>
        <dbReference type="ARBA" id="ARBA00023125"/>
    </source>
</evidence>
<dbReference type="CDD" id="cd00093">
    <property type="entry name" value="HTH_XRE"/>
    <property type="match status" value="1"/>
</dbReference>
<dbReference type="Proteomes" id="UP000614460">
    <property type="component" value="Unassembled WGS sequence"/>
</dbReference>
<evidence type="ECO:0000313" key="3">
    <source>
        <dbReference type="EMBL" id="GGE14531.1"/>
    </source>
</evidence>
<dbReference type="InterPro" id="IPR013096">
    <property type="entry name" value="Cupin_2"/>
</dbReference>
<dbReference type="SUPFAM" id="SSF51182">
    <property type="entry name" value="RmlC-like cupins"/>
    <property type="match status" value="1"/>
</dbReference>
<dbReference type="SUPFAM" id="SSF47413">
    <property type="entry name" value="lambda repressor-like DNA-binding domains"/>
    <property type="match status" value="1"/>
</dbReference>
<dbReference type="PANTHER" id="PTHR46797:SF2">
    <property type="entry name" value="TRANSCRIPTIONAL REGULATOR"/>
    <property type="match status" value="1"/>
</dbReference>
<feature type="domain" description="HTH cro/C1-type" evidence="2">
    <location>
        <begin position="13"/>
        <end position="67"/>
    </location>
</feature>
<dbReference type="AlphaFoldDB" id="A0A8H9KWU5"/>
<accession>A0A8H9KWU5</accession>
<dbReference type="Gene3D" id="1.10.260.40">
    <property type="entry name" value="lambda repressor-like DNA-binding domains"/>
    <property type="match status" value="1"/>
</dbReference>
<keyword evidence="4" id="KW-1185">Reference proteome</keyword>
<comment type="caution">
    <text evidence="3">The sequence shown here is derived from an EMBL/GenBank/DDBJ whole genome shotgun (WGS) entry which is preliminary data.</text>
</comment>
<dbReference type="InterPro" id="IPR014710">
    <property type="entry name" value="RmlC-like_jellyroll"/>
</dbReference>
<protein>
    <submittedName>
        <fullName evidence="3">Transcriptional regulator</fullName>
    </submittedName>
</protein>
<dbReference type="GO" id="GO:0003700">
    <property type="term" value="F:DNA-binding transcription factor activity"/>
    <property type="evidence" value="ECO:0007669"/>
    <property type="project" value="TreeGrafter"/>
</dbReference>
<proteinExistence type="predicted"/>
<dbReference type="Pfam" id="PF07883">
    <property type="entry name" value="Cupin_2"/>
    <property type="match status" value="1"/>
</dbReference>
<dbReference type="GO" id="GO:0005829">
    <property type="term" value="C:cytosol"/>
    <property type="evidence" value="ECO:0007669"/>
    <property type="project" value="TreeGrafter"/>
</dbReference>
<dbReference type="InterPro" id="IPR011051">
    <property type="entry name" value="RmlC_Cupin_sf"/>
</dbReference>
<dbReference type="RefSeq" id="WP_182498790.1">
    <property type="nucleotide sequence ID" value="NZ_BMKM01000002.1"/>
</dbReference>
<dbReference type="InterPro" id="IPR050807">
    <property type="entry name" value="TransReg_Diox_bact_type"/>
</dbReference>
<dbReference type="SMART" id="SM00530">
    <property type="entry name" value="HTH_XRE"/>
    <property type="match status" value="1"/>
</dbReference>
<sequence>MQDRTIFKISSKIKEIRKQKGITIQALANQAGVSKGLISQIENNRTVPSLLVLINIINSLQIDLDEFFEDFKGAREQGIVLVIKKDEYSHFENEQHSIGFDYQRILNSNIESHNVDIVLLQIAPKVENTAIKSDAFVFQYAIQGQIEYIFADRTIQLEEGDSLIFNSRSAYATKNISSEKCLLLMVNFIKNN</sequence>
<dbReference type="EMBL" id="BMKM01000002">
    <property type="protein sequence ID" value="GGE14531.1"/>
    <property type="molecule type" value="Genomic_DNA"/>
</dbReference>
<dbReference type="PANTHER" id="PTHR46797">
    <property type="entry name" value="HTH-TYPE TRANSCRIPTIONAL REGULATOR"/>
    <property type="match status" value="1"/>
</dbReference>
<dbReference type="CDD" id="cd02209">
    <property type="entry name" value="cupin_XRE_C"/>
    <property type="match status" value="1"/>
</dbReference>
<dbReference type="Pfam" id="PF01381">
    <property type="entry name" value="HTH_3"/>
    <property type="match status" value="1"/>
</dbReference>
<evidence type="ECO:0000259" key="2">
    <source>
        <dbReference type="PROSITE" id="PS50943"/>
    </source>
</evidence>
<dbReference type="InterPro" id="IPR001387">
    <property type="entry name" value="Cro/C1-type_HTH"/>
</dbReference>
<evidence type="ECO:0000313" key="4">
    <source>
        <dbReference type="Proteomes" id="UP000614460"/>
    </source>
</evidence>
<dbReference type="GO" id="GO:0003677">
    <property type="term" value="F:DNA binding"/>
    <property type="evidence" value="ECO:0007669"/>
    <property type="project" value="UniProtKB-KW"/>
</dbReference>
<reference evidence="3" key="1">
    <citation type="journal article" date="2014" name="Int. J. Syst. Evol. Microbiol.">
        <title>Complete genome sequence of Corynebacterium casei LMG S-19264T (=DSM 44701T), isolated from a smear-ripened cheese.</title>
        <authorList>
            <consortium name="US DOE Joint Genome Institute (JGI-PGF)"/>
            <person name="Walter F."/>
            <person name="Albersmeier A."/>
            <person name="Kalinowski J."/>
            <person name="Ruckert C."/>
        </authorList>
    </citation>
    <scope>NUCLEOTIDE SEQUENCE</scope>
    <source>
        <strain evidence="3">CGMCC 1.15966</strain>
    </source>
</reference>
<organism evidence="3 4">
    <name type="scientific">Sphingobacterium cellulitidis</name>
    <dbReference type="NCBI Taxonomy" id="1768011"/>
    <lineage>
        <taxon>Bacteria</taxon>
        <taxon>Pseudomonadati</taxon>
        <taxon>Bacteroidota</taxon>
        <taxon>Sphingobacteriia</taxon>
        <taxon>Sphingobacteriales</taxon>
        <taxon>Sphingobacteriaceae</taxon>
        <taxon>Sphingobacterium</taxon>
    </lineage>
</organism>
<name>A0A8H9KWU5_9SPHI</name>
<gene>
    <name evidence="3" type="ORF">GCM10011516_10400</name>
</gene>
<keyword evidence="1" id="KW-0238">DNA-binding</keyword>
<reference evidence="3" key="2">
    <citation type="submission" date="2020-09" db="EMBL/GenBank/DDBJ databases">
        <authorList>
            <person name="Sun Q."/>
            <person name="Zhou Y."/>
        </authorList>
    </citation>
    <scope>NUCLEOTIDE SEQUENCE</scope>
    <source>
        <strain evidence="3">CGMCC 1.15966</strain>
    </source>
</reference>
<dbReference type="InterPro" id="IPR010982">
    <property type="entry name" value="Lambda_DNA-bd_dom_sf"/>
</dbReference>
<dbReference type="PROSITE" id="PS50943">
    <property type="entry name" value="HTH_CROC1"/>
    <property type="match status" value="1"/>
</dbReference>
<dbReference type="Gene3D" id="2.60.120.10">
    <property type="entry name" value="Jelly Rolls"/>
    <property type="match status" value="1"/>
</dbReference>